<protein>
    <submittedName>
        <fullName evidence="1">Uncharacterized protein</fullName>
    </submittedName>
</protein>
<proteinExistence type="predicted"/>
<sequence>MAPNDTDSVMANPLWQAVHTSTASSYRRLSTKLTDARSSYESVATDEIELIGRSNNGDNYHSFAHNGHWKRKAYLIRPKPFLKAVFDDVRRAPWLWLAKRWLPHLLPIGTFLGLIVLLAIMSLPGFVQDVYDNVCKPDGSFELSFDIYTPWKRNAIFAINMGYGSYSFGVAKLIDVVWDIVAGRGGQVLLAYFSYRTFTKALCRTMETASVSSQTFESLTLRNDTFFGILVLIKEFMKVGGARARFAMLCIILCALFILSVPTWLSAMTGYTADIVGFVNGTTGNLIRASDFYPTIYTIHDGERLGDPYTNDFQIAIPWYDSSYPFLDVTNNYACWNYATHNYTSAENEWSKQGHVECYMLWRVSWYTLQSGFLGLNDSETVFVYPNGSEKTLSSPSLNISASFALFP</sequence>
<comment type="caution">
    <text evidence="1">The sequence shown here is derived from an EMBL/GenBank/DDBJ whole genome shotgun (WGS) entry which is preliminary data.</text>
</comment>
<reference evidence="1" key="1">
    <citation type="submission" date="2022-10" db="EMBL/GenBank/DDBJ databases">
        <title>Culturing micro-colonial fungi from biological soil crusts in the Mojave desert and describing Neophaeococcomyces mojavensis, and introducing the new genera and species Taxawa tesnikishii.</title>
        <authorList>
            <person name="Kurbessoian T."/>
            <person name="Stajich J.E."/>
        </authorList>
    </citation>
    <scope>NUCLEOTIDE SEQUENCE</scope>
    <source>
        <strain evidence="1">JES_112</strain>
    </source>
</reference>
<evidence type="ECO:0000313" key="2">
    <source>
        <dbReference type="Proteomes" id="UP001172386"/>
    </source>
</evidence>
<keyword evidence="2" id="KW-1185">Reference proteome</keyword>
<organism evidence="1 2">
    <name type="scientific">Neophaeococcomyces mojaviensis</name>
    <dbReference type="NCBI Taxonomy" id="3383035"/>
    <lineage>
        <taxon>Eukaryota</taxon>
        <taxon>Fungi</taxon>
        <taxon>Dikarya</taxon>
        <taxon>Ascomycota</taxon>
        <taxon>Pezizomycotina</taxon>
        <taxon>Eurotiomycetes</taxon>
        <taxon>Chaetothyriomycetidae</taxon>
        <taxon>Chaetothyriales</taxon>
        <taxon>Chaetothyriales incertae sedis</taxon>
        <taxon>Neophaeococcomyces</taxon>
    </lineage>
</organism>
<accession>A0ACC3A2T8</accession>
<feature type="non-terminal residue" evidence="1">
    <location>
        <position position="408"/>
    </location>
</feature>
<evidence type="ECO:0000313" key="1">
    <source>
        <dbReference type="EMBL" id="KAJ9654534.1"/>
    </source>
</evidence>
<gene>
    <name evidence="1" type="ORF">H2198_006410</name>
</gene>
<dbReference type="EMBL" id="JAPDRQ010000118">
    <property type="protein sequence ID" value="KAJ9654534.1"/>
    <property type="molecule type" value="Genomic_DNA"/>
</dbReference>
<name>A0ACC3A2T8_9EURO</name>
<dbReference type="Proteomes" id="UP001172386">
    <property type="component" value="Unassembled WGS sequence"/>
</dbReference>